<keyword evidence="4 7" id="KW-0812">Transmembrane</keyword>
<feature type="transmembrane region" description="Helical" evidence="7">
    <location>
        <begin position="87"/>
        <end position="106"/>
    </location>
</feature>
<dbReference type="InterPro" id="IPR001991">
    <property type="entry name" value="Na-dicarboxylate_symporter"/>
</dbReference>
<evidence type="ECO:0000313" key="8">
    <source>
        <dbReference type="EMBL" id="MBB2196667.1"/>
    </source>
</evidence>
<comment type="caution">
    <text evidence="8">The sequence shown here is derived from an EMBL/GenBank/DDBJ whole genome shotgun (WGS) entry which is preliminary data.</text>
</comment>
<feature type="transmembrane region" description="Helical" evidence="7">
    <location>
        <begin position="52"/>
        <end position="75"/>
    </location>
</feature>
<feature type="transmembrane region" description="Helical" evidence="7">
    <location>
        <begin position="232"/>
        <end position="251"/>
    </location>
</feature>
<evidence type="ECO:0000256" key="3">
    <source>
        <dbReference type="ARBA" id="ARBA00022475"/>
    </source>
</evidence>
<reference evidence="8 9" key="1">
    <citation type="submission" date="2020-04" db="EMBL/GenBank/DDBJ databases">
        <title>Description of novel Gluconacetobacter.</title>
        <authorList>
            <person name="Sombolestani A."/>
        </authorList>
    </citation>
    <scope>NUCLEOTIDE SEQUENCE [LARGE SCALE GENOMIC DNA]</scope>
    <source>
        <strain evidence="8 9">LMG 22058</strain>
    </source>
</reference>
<dbReference type="SUPFAM" id="SSF118215">
    <property type="entry name" value="Proton glutamate symport protein"/>
    <property type="match status" value="1"/>
</dbReference>
<keyword evidence="3" id="KW-1003">Cell membrane</keyword>
<feature type="transmembrane region" description="Helical" evidence="7">
    <location>
        <begin position="187"/>
        <end position="212"/>
    </location>
</feature>
<gene>
    <name evidence="8" type="ORF">HLH44_04160</name>
</gene>
<dbReference type="InterPro" id="IPR036458">
    <property type="entry name" value="Na:dicarbo_symporter_sf"/>
</dbReference>
<keyword evidence="5 7" id="KW-1133">Transmembrane helix</keyword>
<dbReference type="Proteomes" id="UP000530320">
    <property type="component" value="Unassembled WGS sequence"/>
</dbReference>
<feature type="transmembrane region" description="Helical" evidence="7">
    <location>
        <begin position="12"/>
        <end position="32"/>
    </location>
</feature>
<protein>
    <submittedName>
        <fullName evidence="8">Dicarboxylate/amino acid:cation symporter</fullName>
    </submittedName>
</protein>
<dbReference type="PRINTS" id="PR00173">
    <property type="entry name" value="EDTRNSPORT"/>
</dbReference>
<evidence type="ECO:0000256" key="2">
    <source>
        <dbReference type="ARBA" id="ARBA00022448"/>
    </source>
</evidence>
<evidence type="ECO:0000256" key="7">
    <source>
        <dbReference type="SAM" id="Phobius"/>
    </source>
</evidence>
<evidence type="ECO:0000256" key="6">
    <source>
        <dbReference type="ARBA" id="ARBA00023136"/>
    </source>
</evidence>
<dbReference type="PANTHER" id="PTHR42865">
    <property type="entry name" value="PROTON/GLUTAMATE-ASPARTATE SYMPORTER"/>
    <property type="match status" value="1"/>
</dbReference>
<evidence type="ECO:0000256" key="5">
    <source>
        <dbReference type="ARBA" id="ARBA00022989"/>
    </source>
</evidence>
<dbReference type="GO" id="GO:0005886">
    <property type="term" value="C:plasma membrane"/>
    <property type="evidence" value="ECO:0007669"/>
    <property type="project" value="UniProtKB-SubCell"/>
</dbReference>
<evidence type="ECO:0000313" key="9">
    <source>
        <dbReference type="Proteomes" id="UP000530320"/>
    </source>
</evidence>
<keyword evidence="6 7" id="KW-0472">Membrane</keyword>
<sequence length="417" mass="44271">MKTHSPTEGKRRTFIVLIALGLGMALGLLGNMVGGATEHLMVAISDFVGHAFIRLVKLIISPLVASAIISGFSGLSSQASIRREIGFLILWIAGASVTSVALGLAMGNLLHPGMSLAGLAASQDASGFKAPVVTLYDEMMNIIPTSVVDAMARNDILQVTVFSIFFGIGLSKISAGDSIVQKLSGEVFAIMLKITNLIMAIIPFVVVCSVASVCSRYGTHAIVVYAKVIVEFYISVAAMAAIVMTVGYLFLGRGLFRLIRLVAEPVLVGFATASSEAVFSDLIERLEEAGVDRRHSGIILPLCYSFNQDGAMLFQSFSVILIADAYGIHLTAYQQIYILFFLMLSTKGIASVPRGALIVLGSVLPDFGLPPQGILLLLGIDHFLDMGRTGISIFSNAVAMAAIASPRTSARAVHQER</sequence>
<comment type="subcellular location">
    <subcellularLocation>
        <location evidence="1">Cell membrane</location>
        <topology evidence="1">Multi-pass membrane protein</topology>
    </subcellularLocation>
</comment>
<dbReference type="GO" id="GO:0015293">
    <property type="term" value="F:symporter activity"/>
    <property type="evidence" value="ECO:0007669"/>
    <property type="project" value="UniProtKB-KW"/>
</dbReference>
<keyword evidence="2" id="KW-0813">Transport</keyword>
<dbReference type="EMBL" id="JABEQP010000002">
    <property type="protein sequence ID" value="MBB2196667.1"/>
    <property type="molecule type" value="Genomic_DNA"/>
</dbReference>
<dbReference type="Pfam" id="PF00375">
    <property type="entry name" value="SDF"/>
    <property type="match status" value="1"/>
</dbReference>
<dbReference type="GO" id="GO:0006835">
    <property type="term" value="P:dicarboxylic acid transport"/>
    <property type="evidence" value="ECO:0007669"/>
    <property type="project" value="TreeGrafter"/>
</dbReference>
<dbReference type="RefSeq" id="WP_183008233.1">
    <property type="nucleotide sequence ID" value="NZ_JABEQP010000002.1"/>
</dbReference>
<dbReference type="AlphaFoldDB" id="A0A7W4JXZ4"/>
<accession>A0A7W4JXZ4</accession>
<evidence type="ECO:0000256" key="4">
    <source>
        <dbReference type="ARBA" id="ARBA00022692"/>
    </source>
</evidence>
<name>A0A7W4JXZ4_9PROT</name>
<evidence type="ECO:0000256" key="1">
    <source>
        <dbReference type="ARBA" id="ARBA00004651"/>
    </source>
</evidence>
<dbReference type="Gene3D" id="1.10.3860.10">
    <property type="entry name" value="Sodium:dicarboxylate symporter"/>
    <property type="match status" value="1"/>
</dbReference>
<proteinExistence type="predicted"/>
<organism evidence="8 9">
    <name type="scientific">Gluconacetobacter dulcium</name>
    <dbReference type="NCBI Taxonomy" id="2729096"/>
    <lineage>
        <taxon>Bacteria</taxon>
        <taxon>Pseudomonadati</taxon>
        <taxon>Pseudomonadota</taxon>
        <taxon>Alphaproteobacteria</taxon>
        <taxon>Acetobacterales</taxon>
        <taxon>Acetobacteraceae</taxon>
        <taxon>Gluconacetobacter</taxon>
    </lineage>
</organism>
<dbReference type="PANTHER" id="PTHR42865:SF7">
    <property type="entry name" value="PROTON_GLUTAMATE-ASPARTATE SYMPORTER"/>
    <property type="match status" value="1"/>
</dbReference>